<comment type="caution">
    <text evidence="11">The sequence shown here is derived from an EMBL/GenBank/DDBJ whole genome shotgun (WGS) entry which is preliminary data.</text>
</comment>
<evidence type="ECO:0000259" key="9">
    <source>
        <dbReference type="SMART" id="SM01002"/>
    </source>
</evidence>
<keyword evidence="6" id="KW-0520">NAD</keyword>
<keyword evidence="4" id="KW-0521">NADP</keyword>
<accession>A0A329B6R3</accession>
<dbReference type="PANTHER" id="PTHR10160:SF19">
    <property type="entry name" value="PROTON-TRANSLOCATING NAD(P)(+) TRANSHYDROGENASE"/>
    <property type="match status" value="1"/>
</dbReference>
<evidence type="ECO:0000256" key="5">
    <source>
        <dbReference type="ARBA" id="ARBA00022967"/>
    </source>
</evidence>
<dbReference type="Proteomes" id="UP000248918">
    <property type="component" value="Unassembled WGS sequence"/>
</dbReference>
<dbReference type="SMART" id="SM01003">
    <property type="entry name" value="AlaDh_PNT_N"/>
    <property type="match status" value="1"/>
</dbReference>
<dbReference type="Gene3D" id="3.40.50.720">
    <property type="entry name" value="NAD(P)-binding Rossmann-like Domain"/>
    <property type="match status" value="2"/>
</dbReference>
<feature type="domain" description="Alanine dehydrogenase/pyridine nucleotide transhydrogenase N-terminal" evidence="10">
    <location>
        <begin position="6"/>
        <end position="139"/>
    </location>
</feature>
<dbReference type="EC" id="7.1.1.1" evidence="2"/>
<proteinExistence type="predicted"/>
<reference evidence="11 12" key="1">
    <citation type="submission" date="2018-06" db="EMBL/GenBank/DDBJ databases">
        <title>Genomic Encyclopedia of Type Strains, Phase III (KMG-III): the genomes of soil and plant-associated and newly described type strains.</title>
        <authorList>
            <person name="Whitman W."/>
        </authorList>
    </citation>
    <scope>NUCLEOTIDE SEQUENCE [LARGE SCALE GENOMIC DNA]</scope>
    <source>
        <strain evidence="11 12">LMG 23644</strain>
    </source>
</reference>
<comment type="catalytic activity">
    <reaction evidence="7">
        <text>NAD(+) + NADPH + H(+)(in) = NADH + NADP(+) + H(+)(out)</text>
        <dbReference type="Rhea" id="RHEA:47992"/>
        <dbReference type="ChEBI" id="CHEBI:15378"/>
        <dbReference type="ChEBI" id="CHEBI:57540"/>
        <dbReference type="ChEBI" id="CHEBI:57783"/>
        <dbReference type="ChEBI" id="CHEBI:57945"/>
        <dbReference type="ChEBI" id="CHEBI:58349"/>
        <dbReference type="EC" id="7.1.1.1"/>
    </reaction>
</comment>
<dbReference type="SUPFAM" id="SSF52283">
    <property type="entry name" value="Formate/glycerate dehydrogenase catalytic domain-like"/>
    <property type="match status" value="1"/>
</dbReference>
<evidence type="ECO:0000256" key="3">
    <source>
        <dbReference type="ARBA" id="ARBA00022741"/>
    </source>
</evidence>
<dbReference type="InterPro" id="IPR007698">
    <property type="entry name" value="AlaDH/PNT_NAD(H)-bd"/>
</dbReference>
<dbReference type="EMBL" id="QLTK01000046">
    <property type="protein sequence ID" value="RAS17374.1"/>
    <property type="molecule type" value="Genomic_DNA"/>
</dbReference>
<evidence type="ECO:0000259" key="10">
    <source>
        <dbReference type="SMART" id="SM01003"/>
    </source>
</evidence>
<sequence>MYINVAVLTETRAHERRVALVPSVIPKLVKLGARLHMQPGAGAAIHLDDAAFPDVAFIADRTALVKDADVVLAVQPPALEVVSAMKEGAILVSFIYAHNEPALVKRLLEKKITCFAMERVPRITRAQSMDALSSQSALAGYYAVQLGSTHLARVVPKITSAAGSIGPAHVLVMGLGVAGLEAIATAHRLGAVVEGYDVRPETQEQALSLGATFVDTGIDARGKGGYARELTDDEKSKVAEVLTKHIQSADLIITTAAIPGKTSPKLISHAQVAGMKAGSVIVDLSAEGGGNCEDTRPGEITCIGNVTIVAPLNVPSLLGEDASELYAKNQYNLLALFMKDNVVDIDWSDEVLAKTVLTHAGENKADESDKAAKAVSEAHGPHTKGPHAKPATPVTPA</sequence>
<evidence type="ECO:0000256" key="1">
    <source>
        <dbReference type="ARBA" id="ARBA00003943"/>
    </source>
</evidence>
<dbReference type="Pfam" id="PF05222">
    <property type="entry name" value="AlaDh_PNT_N"/>
    <property type="match status" value="1"/>
</dbReference>
<dbReference type="RefSeq" id="WP_111935718.1">
    <property type="nucleotide sequence ID" value="NZ_CADFFP010000044.1"/>
</dbReference>
<keyword evidence="5" id="KW-1278">Translocase</keyword>
<protein>
    <recommendedName>
        <fullName evidence="2">proton-translocating NAD(P)(+) transhydrogenase</fullName>
        <ecNumber evidence="2">7.1.1.1</ecNumber>
    </recommendedName>
</protein>
<dbReference type="CDD" id="cd05304">
    <property type="entry name" value="Rubrum_tdh"/>
    <property type="match status" value="1"/>
</dbReference>
<dbReference type="GO" id="GO:0008750">
    <property type="term" value="F:proton-translocating NAD(P)+ transhydrogenase activity"/>
    <property type="evidence" value="ECO:0007669"/>
    <property type="project" value="UniProtKB-EC"/>
</dbReference>
<dbReference type="PANTHER" id="PTHR10160">
    <property type="entry name" value="NAD(P) TRANSHYDROGENASE"/>
    <property type="match status" value="1"/>
</dbReference>
<evidence type="ECO:0000256" key="6">
    <source>
        <dbReference type="ARBA" id="ARBA00023027"/>
    </source>
</evidence>
<dbReference type="AlphaFoldDB" id="A0A329B6R3"/>
<dbReference type="SUPFAM" id="SSF51735">
    <property type="entry name" value="NAD(P)-binding Rossmann-fold domains"/>
    <property type="match status" value="1"/>
</dbReference>
<dbReference type="InterPro" id="IPR007886">
    <property type="entry name" value="AlaDH/PNT_N"/>
</dbReference>
<dbReference type="GO" id="GO:0006740">
    <property type="term" value="P:NADPH regeneration"/>
    <property type="evidence" value="ECO:0007669"/>
    <property type="project" value="TreeGrafter"/>
</dbReference>
<evidence type="ECO:0000256" key="7">
    <source>
        <dbReference type="ARBA" id="ARBA00048202"/>
    </source>
</evidence>
<feature type="compositionally biased region" description="Basic and acidic residues" evidence="8">
    <location>
        <begin position="361"/>
        <end position="372"/>
    </location>
</feature>
<dbReference type="OrthoDB" id="9804592at2"/>
<organism evidence="11 12">
    <name type="scientific">Paraburkholderia bryophila</name>
    <dbReference type="NCBI Taxonomy" id="420952"/>
    <lineage>
        <taxon>Bacteria</taxon>
        <taxon>Pseudomonadati</taxon>
        <taxon>Pseudomonadota</taxon>
        <taxon>Betaproteobacteria</taxon>
        <taxon>Burkholderiales</taxon>
        <taxon>Burkholderiaceae</taxon>
        <taxon>Paraburkholderia</taxon>
    </lineage>
</organism>
<dbReference type="InterPro" id="IPR036291">
    <property type="entry name" value="NAD(P)-bd_dom_sf"/>
</dbReference>
<evidence type="ECO:0000256" key="4">
    <source>
        <dbReference type="ARBA" id="ARBA00022857"/>
    </source>
</evidence>
<keyword evidence="3" id="KW-0547">Nucleotide-binding</keyword>
<evidence type="ECO:0000313" key="11">
    <source>
        <dbReference type="EMBL" id="RAS17374.1"/>
    </source>
</evidence>
<dbReference type="GO" id="GO:0050661">
    <property type="term" value="F:NADP binding"/>
    <property type="evidence" value="ECO:0007669"/>
    <property type="project" value="TreeGrafter"/>
</dbReference>
<evidence type="ECO:0000256" key="2">
    <source>
        <dbReference type="ARBA" id="ARBA00012943"/>
    </source>
</evidence>
<gene>
    <name evidence="11" type="ORF">BX591_14610</name>
</gene>
<name>A0A329B6R3_9BURK</name>
<feature type="region of interest" description="Disordered" evidence="8">
    <location>
        <begin position="361"/>
        <end position="397"/>
    </location>
</feature>
<evidence type="ECO:0000256" key="8">
    <source>
        <dbReference type="SAM" id="MobiDB-lite"/>
    </source>
</evidence>
<evidence type="ECO:0000313" key="12">
    <source>
        <dbReference type="Proteomes" id="UP000248918"/>
    </source>
</evidence>
<dbReference type="SMART" id="SM01002">
    <property type="entry name" value="AlaDh_PNT_C"/>
    <property type="match status" value="1"/>
</dbReference>
<feature type="domain" description="Alanine dehydrogenase/pyridine nucleotide transhydrogenase NAD(H)-binding" evidence="9">
    <location>
        <begin position="148"/>
        <end position="310"/>
    </location>
</feature>
<dbReference type="GO" id="GO:0005886">
    <property type="term" value="C:plasma membrane"/>
    <property type="evidence" value="ECO:0007669"/>
    <property type="project" value="TreeGrafter"/>
</dbReference>
<comment type="function">
    <text evidence="1">The transhydrogenation between NADH and NADP is coupled to respiration and ATP hydrolysis and functions as a proton pump across the membrane.</text>
</comment>
<dbReference type="Pfam" id="PF01262">
    <property type="entry name" value="AlaDh_PNT_C"/>
    <property type="match status" value="1"/>
</dbReference>